<dbReference type="InterPro" id="IPR050855">
    <property type="entry name" value="NDM-1-like"/>
</dbReference>
<reference evidence="1 2" key="1">
    <citation type="journal article" date="2016" name="Genome Announc.">
        <title>Complete Genome Sequences of Aerococcus christensenii CCUG 28831T, Aerococcus sanguinicola CCUG 43001T, Aerococcus urinae CCUG 36881T, Aerococcus urinaeequi CCUG 28094T, Aerococcus urinaehominis CCUG 42038 BT, and Aerococcus viridans CCUG 4311T.</title>
        <authorList>
            <person name="Carkaci D."/>
            <person name="Dargis R."/>
            <person name="Nielsen X.C."/>
            <person name="Skovgaard O."/>
            <person name="Fuursted K."/>
            <person name="Christensen J.J."/>
        </authorList>
    </citation>
    <scope>NUCLEOTIDE SEQUENCE [LARGE SCALE GENOMIC DNA]</scope>
    <source>
        <strain evidence="1 2">CCUG42038B</strain>
    </source>
</reference>
<dbReference type="Proteomes" id="UP000062260">
    <property type="component" value="Chromosome"/>
</dbReference>
<evidence type="ECO:0000313" key="1">
    <source>
        <dbReference type="EMBL" id="AMB99092.1"/>
    </source>
</evidence>
<dbReference type="KEGG" id="auh:AWM75_03335"/>
<dbReference type="InterPro" id="IPR036866">
    <property type="entry name" value="RibonucZ/Hydroxyglut_hydro"/>
</dbReference>
<dbReference type="Pfam" id="PF00753">
    <property type="entry name" value="Lactamase_B"/>
    <property type="match status" value="1"/>
</dbReference>
<dbReference type="PANTHER" id="PTHR42951">
    <property type="entry name" value="METALLO-BETA-LACTAMASE DOMAIN-CONTAINING"/>
    <property type="match status" value="1"/>
</dbReference>
<dbReference type="Gene3D" id="3.60.15.10">
    <property type="entry name" value="Ribonuclease Z/Hydroxyacylglutathione hydrolase-like"/>
    <property type="match status" value="1"/>
</dbReference>
<reference evidence="2" key="2">
    <citation type="submission" date="2016-01" db="EMBL/GenBank/DDBJ databases">
        <title>Six Aerococcus type strain genome sequencing and assembly using PacBio and Illumina Hiseq.</title>
        <authorList>
            <person name="Carkaci D."/>
            <person name="Dargis R."/>
            <person name="Nielsen X.C."/>
            <person name="Skovgaard O."/>
            <person name="Fuursted K."/>
            <person name="Christensen J.J."/>
        </authorList>
    </citation>
    <scope>NUCLEOTIDE SEQUENCE [LARGE SCALE GENOMIC DNA]</scope>
    <source>
        <strain evidence="2">CCUG42038B</strain>
    </source>
</reference>
<organism evidence="1 2">
    <name type="scientific">Aerococcus urinaehominis</name>
    <dbReference type="NCBI Taxonomy" id="128944"/>
    <lineage>
        <taxon>Bacteria</taxon>
        <taxon>Bacillati</taxon>
        <taxon>Bacillota</taxon>
        <taxon>Bacilli</taxon>
        <taxon>Lactobacillales</taxon>
        <taxon>Aerococcaceae</taxon>
        <taxon>Aerococcus</taxon>
    </lineage>
</organism>
<sequence>MTLQQISPHVYIYPTDPTRDRPNIGYVCGEDLAVLIDCGNSADHLESVLEAIEAAGLIKPQLALITHWHWDHTFGIQAFHDQGGISLAEAATNQTLNKMAEWSWTPQAMQDRLDQGIEAQFCHDYMLVEYDNPENIQVAPARISYQDRLDLSLGGVHLKIERKENPHTDDGVVIFVEEDQVLFVGDADSGNFYELDGGYRPEEFFAYIADIQNIPYQQYVHGHVPVLTSRQAVEDFWQAIETEEL</sequence>
<name>A0A0X8FKP6_9LACT</name>
<proteinExistence type="predicted"/>
<dbReference type="EMBL" id="CP014163">
    <property type="protein sequence ID" value="AMB99092.1"/>
    <property type="molecule type" value="Genomic_DNA"/>
</dbReference>
<dbReference type="STRING" id="128944.AWM75_03335"/>
<evidence type="ECO:0000313" key="2">
    <source>
        <dbReference type="Proteomes" id="UP000062260"/>
    </source>
</evidence>
<dbReference type="SMART" id="SM00849">
    <property type="entry name" value="Lactamase_B"/>
    <property type="match status" value="1"/>
</dbReference>
<protein>
    <submittedName>
        <fullName evidence="1">Uncharacterized protein</fullName>
    </submittedName>
</protein>
<dbReference type="OrthoDB" id="420651at2"/>
<dbReference type="AlphaFoldDB" id="A0A0X8FKP6"/>
<dbReference type="PANTHER" id="PTHR42951:SF4">
    <property type="entry name" value="ACYL-COENZYME A THIOESTERASE MBLAC2"/>
    <property type="match status" value="1"/>
</dbReference>
<dbReference type="InterPro" id="IPR001279">
    <property type="entry name" value="Metallo-B-lactamas"/>
</dbReference>
<accession>A0A0X8FKP6</accession>
<keyword evidence="2" id="KW-1185">Reference proteome</keyword>
<dbReference type="SUPFAM" id="SSF56281">
    <property type="entry name" value="Metallo-hydrolase/oxidoreductase"/>
    <property type="match status" value="1"/>
</dbReference>
<dbReference type="RefSeq" id="WP_067978198.1">
    <property type="nucleotide sequence ID" value="NZ_CP014163.1"/>
</dbReference>
<gene>
    <name evidence="1" type="ORF">AWM75_03335</name>
</gene>